<evidence type="ECO:0000313" key="2">
    <source>
        <dbReference type="EMBL" id="OMG53170.1"/>
    </source>
</evidence>
<dbReference type="CDD" id="cd00093">
    <property type="entry name" value="HTH_XRE"/>
    <property type="match status" value="1"/>
</dbReference>
<organism evidence="2 3">
    <name type="scientific">Azonexus hydrophilus</name>
    <dbReference type="NCBI Taxonomy" id="418702"/>
    <lineage>
        <taxon>Bacteria</taxon>
        <taxon>Pseudomonadati</taxon>
        <taxon>Pseudomonadota</taxon>
        <taxon>Betaproteobacteria</taxon>
        <taxon>Rhodocyclales</taxon>
        <taxon>Azonexaceae</taxon>
        <taxon>Azonexus</taxon>
    </lineage>
</organism>
<dbReference type="OrthoDB" id="9035001at2"/>
<gene>
    <name evidence="2" type="ORF">BJN45_13175</name>
</gene>
<dbReference type="SUPFAM" id="SSF47413">
    <property type="entry name" value="lambda repressor-like DNA-binding domains"/>
    <property type="match status" value="1"/>
</dbReference>
<evidence type="ECO:0000313" key="3">
    <source>
        <dbReference type="Proteomes" id="UP000187526"/>
    </source>
</evidence>
<accession>A0A1R1I3G9</accession>
<comment type="caution">
    <text evidence="2">The sequence shown here is derived from an EMBL/GenBank/DDBJ whole genome shotgun (WGS) entry which is preliminary data.</text>
</comment>
<protein>
    <recommendedName>
        <fullName evidence="1">HTH cro/C1-type domain-containing protein</fullName>
    </recommendedName>
</protein>
<dbReference type="Gene3D" id="1.10.260.40">
    <property type="entry name" value="lambda repressor-like DNA-binding domains"/>
    <property type="match status" value="1"/>
</dbReference>
<sequence length="124" mass="14243">MSPFSQALKTFRIRRGLRQKQLALLLGYEPSYISALERGEKGPPRQDFIRRLISGLSLSEEDQAKLEEALQTSRRQFSIPHRASDAEFQMVHQLVPQLGSLLPQQIQLIQLALSFPQICRDMPR</sequence>
<dbReference type="STRING" id="418702.BJN45_13175"/>
<keyword evidence="3" id="KW-1185">Reference proteome</keyword>
<proteinExistence type="predicted"/>
<feature type="domain" description="HTH cro/C1-type" evidence="1">
    <location>
        <begin position="8"/>
        <end position="63"/>
    </location>
</feature>
<dbReference type="InterPro" id="IPR001387">
    <property type="entry name" value="Cro/C1-type_HTH"/>
</dbReference>
<dbReference type="InterPro" id="IPR010982">
    <property type="entry name" value="Lambda_DNA-bd_dom_sf"/>
</dbReference>
<reference evidence="2 3" key="1">
    <citation type="submission" date="2016-10" db="EMBL/GenBank/DDBJ databases">
        <title>Alkaliphiles isolated from bioreactors.</title>
        <authorList>
            <person name="Salah Z."/>
            <person name="Rout S.P."/>
            <person name="Humphreys P.N."/>
        </authorList>
    </citation>
    <scope>NUCLEOTIDE SEQUENCE [LARGE SCALE GENOMIC DNA]</scope>
    <source>
        <strain evidence="2 3">ZS02</strain>
    </source>
</reference>
<name>A0A1R1I3G9_9RHOO</name>
<evidence type="ECO:0000259" key="1">
    <source>
        <dbReference type="PROSITE" id="PS50943"/>
    </source>
</evidence>
<dbReference type="SMART" id="SM00530">
    <property type="entry name" value="HTH_XRE"/>
    <property type="match status" value="1"/>
</dbReference>
<dbReference type="AlphaFoldDB" id="A0A1R1I3G9"/>
<dbReference type="PROSITE" id="PS50943">
    <property type="entry name" value="HTH_CROC1"/>
    <property type="match status" value="1"/>
</dbReference>
<dbReference type="Pfam" id="PF13560">
    <property type="entry name" value="HTH_31"/>
    <property type="match status" value="1"/>
</dbReference>
<dbReference type="EMBL" id="MTHD01000004">
    <property type="protein sequence ID" value="OMG53170.1"/>
    <property type="molecule type" value="Genomic_DNA"/>
</dbReference>
<dbReference type="GO" id="GO:0003677">
    <property type="term" value="F:DNA binding"/>
    <property type="evidence" value="ECO:0007669"/>
    <property type="project" value="InterPro"/>
</dbReference>
<dbReference type="Proteomes" id="UP000187526">
    <property type="component" value="Unassembled WGS sequence"/>
</dbReference>
<dbReference type="RefSeq" id="WP_076095948.1">
    <property type="nucleotide sequence ID" value="NZ_MTHD01000004.1"/>
</dbReference>